<evidence type="ECO:0000313" key="2">
    <source>
        <dbReference type="Proteomes" id="UP000694005"/>
    </source>
</evidence>
<sequence length="56" mass="6109">MTRRGNEIVGLYVKNPTAKLTGVYSDGNAADLGYMFIIFIELIKSPSQCQFHGVSG</sequence>
<name>A0A8D9G4L0_BRACM</name>
<dbReference type="AlphaFoldDB" id="A0A8D9G4L0"/>
<protein>
    <submittedName>
        <fullName evidence="1">Uncharacterized protein</fullName>
    </submittedName>
</protein>
<organism evidence="1 2">
    <name type="scientific">Brassica campestris</name>
    <name type="common">Field mustard</name>
    <dbReference type="NCBI Taxonomy" id="3711"/>
    <lineage>
        <taxon>Eukaryota</taxon>
        <taxon>Viridiplantae</taxon>
        <taxon>Streptophyta</taxon>
        <taxon>Embryophyta</taxon>
        <taxon>Tracheophyta</taxon>
        <taxon>Spermatophyta</taxon>
        <taxon>Magnoliopsida</taxon>
        <taxon>eudicotyledons</taxon>
        <taxon>Gunneridae</taxon>
        <taxon>Pentapetalae</taxon>
        <taxon>rosids</taxon>
        <taxon>malvids</taxon>
        <taxon>Brassicales</taxon>
        <taxon>Brassicaceae</taxon>
        <taxon>Brassiceae</taxon>
        <taxon>Brassica</taxon>
    </lineage>
</organism>
<gene>
    <name evidence="1" type="ORF">BRAPAZ1V2_A09P75590.2</name>
</gene>
<proteinExistence type="predicted"/>
<accession>A0A8D9G4L0</accession>
<reference evidence="1 2" key="1">
    <citation type="submission" date="2021-07" db="EMBL/GenBank/DDBJ databases">
        <authorList>
            <consortium name="Genoscope - CEA"/>
            <person name="William W."/>
        </authorList>
    </citation>
    <scope>NUCLEOTIDE SEQUENCE [LARGE SCALE GENOMIC DNA]</scope>
</reference>
<evidence type="ECO:0000313" key="1">
    <source>
        <dbReference type="EMBL" id="CAG7867092.1"/>
    </source>
</evidence>
<dbReference type="Gramene" id="A09p75590.2_BraZ1">
    <property type="protein sequence ID" value="A09p75590.2_BraZ1.CDS"/>
    <property type="gene ID" value="A09g75590.2_BraZ1"/>
</dbReference>
<dbReference type="Proteomes" id="UP000694005">
    <property type="component" value="Chromosome A09"/>
</dbReference>
<dbReference type="EMBL" id="LS974625">
    <property type="protein sequence ID" value="CAG7867092.1"/>
    <property type="molecule type" value="Genomic_DNA"/>
</dbReference>